<organism evidence="1 2">
    <name type="scientific">Brevibacterium aurantiacum</name>
    <dbReference type="NCBI Taxonomy" id="273384"/>
    <lineage>
        <taxon>Bacteria</taxon>
        <taxon>Bacillati</taxon>
        <taxon>Actinomycetota</taxon>
        <taxon>Actinomycetes</taxon>
        <taxon>Micrococcales</taxon>
        <taxon>Brevibacteriaceae</taxon>
        <taxon>Brevibacterium</taxon>
    </lineage>
</organism>
<accession>A0A2H1HR26</accession>
<dbReference type="EMBL" id="FXZB01000002">
    <property type="protein sequence ID" value="SMX65320.1"/>
    <property type="molecule type" value="Genomic_DNA"/>
</dbReference>
<reference evidence="1" key="1">
    <citation type="submission" date="2017-03" db="EMBL/GenBank/DDBJ databases">
        <authorList>
            <person name="Monnet C."/>
        </authorList>
    </citation>
    <scope>NUCLEOTIDE SEQUENCE [LARGE SCALE GENOMIC DNA]</scope>
    <source>
        <strain evidence="1">ATCC 9175</strain>
    </source>
</reference>
<keyword evidence="2" id="KW-1185">Reference proteome</keyword>
<protein>
    <submittedName>
        <fullName evidence="1">Uncharacterized protein</fullName>
    </submittedName>
</protein>
<proteinExistence type="predicted"/>
<dbReference type="AlphaFoldDB" id="A0A2H1HR26"/>
<name>A0A2H1HR26_BREAU</name>
<dbReference type="Proteomes" id="UP000234525">
    <property type="component" value="Unassembled WGS sequence"/>
</dbReference>
<evidence type="ECO:0000313" key="2">
    <source>
        <dbReference type="Proteomes" id="UP000234525"/>
    </source>
</evidence>
<gene>
    <name evidence="1" type="ORF">BAUR9175_00328</name>
</gene>
<comment type="caution">
    <text evidence="1">The sequence shown here is derived from an EMBL/GenBank/DDBJ whole genome shotgun (WGS) entry which is preliminary data.</text>
</comment>
<evidence type="ECO:0000313" key="1">
    <source>
        <dbReference type="EMBL" id="SMX65320.1"/>
    </source>
</evidence>
<sequence>MWPPPLVWWTERRVGVEAVCSPLQRRSQLVIQGTYLAPWAVSASFHAAGSV</sequence>